<evidence type="ECO:0000313" key="15">
    <source>
        <dbReference type="EnsemblProtists" id="EOD08597"/>
    </source>
</evidence>
<evidence type="ECO:0000256" key="1">
    <source>
        <dbReference type="ARBA" id="ARBA00002448"/>
    </source>
</evidence>
<dbReference type="InterPro" id="IPR000257">
    <property type="entry name" value="Uroporphyrinogen_deCOase"/>
</dbReference>
<evidence type="ECO:0000256" key="11">
    <source>
        <dbReference type="RuleBase" id="RU000554"/>
    </source>
</evidence>
<comment type="subunit">
    <text evidence="5">Homodimer.</text>
</comment>
<dbReference type="eggNOG" id="KOG2872">
    <property type="taxonomic scope" value="Eukaryota"/>
</dbReference>
<dbReference type="GeneID" id="17254727"/>
<dbReference type="OMA" id="LWLMRQA"/>
<evidence type="ECO:0000256" key="5">
    <source>
        <dbReference type="ARBA" id="ARBA00011738"/>
    </source>
</evidence>
<comment type="subcellular location">
    <subcellularLocation>
        <location evidence="2">Plastid</location>
        <location evidence="2">Chloroplast</location>
    </subcellularLocation>
</comment>
<dbReference type="Pfam" id="PF01208">
    <property type="entry name" value="URO-D"/>
    <property type="match status" value="1"/>
</dbReference>
<dbReference type="HOGENOM" id="CLU_040933_0_2_1"/>
<dbReference type="PANTHER" id="PTHR21091">
    <property type="entry name" value="METHYLTETRAHYDROFOLATE:HOMOCYSTEINE METHYLTRANSFERASE RELATED"/>
    <property type="match status" value="1"/>
</dbReference>
<dbReference type="AlphaFoldDB" id="A0A0D3IBG2"/>
<dbReference type="Gene3D" id="3.20.20.210">
    <property type="match status" value="1"/>
</dbReference>
<dbReference type="InterPro" id="IPR038071">
    <property type="entry name" value="UROD/MetE-like_sf"/>
</dbReference>
<dbReference type="InterPro" id="IPR006361">
    <property type="entry name" value="Uroporphyrinogen_deCO2ase_HemE"/>
</dbReference>
<keyword evidence="7 11" id="KW-0210">Decarboxylase</keyword>
<feature type="domain" description="Uroporphyrinogen decarboxylase (URO-D)" evidence="13">
    <location>
        <begin position="83"/>
        <end position="92"/>
    </location>
</feature>
<evidence type="ECO:0000313" key="16">
    <source>
        <dbReference type="Proteomes" id="UP000013827"/>
    </source>
</evidence>
<accession>A0A0D3IBG2</accession>
<dbReference type="Proteomes" id="UP000013827">
    <property type="component" value="Unassembled WGS sequence"/>
</dbReference>
<comment type="catalytic activity">
    <reaction evidence="10 11">
        <text>uroporphyrinogen III + 4 H(+) = coproporphyrinogen III + 4 CO2</text>
        <dbReference type="Rhea" id="RHEA:19865"/>
        <dbReference type="ChEBI" id="CHEBI:15378"/>
        <dbReference type="ChEBI" id="CHEBI:16526"/>
        <dbReference type="ChEBI" id="CHEBI:57308"/>
        <dbReference type="ChEBI" id="CHEBI:57309"/>
        <dbReference type="EC" id="4.1.1.37"/>
    </reaction>
</comment>
<dbReference type="NCBIfam" id="TIGR01464">
    <property type="entry name" value="hemE"/>
    <property type="match status" value="1"/>
</dbReference>
<comment type="function">
    <text evidence="1">Catalyzes the decarboxylation of four acetate groups of uroporphyrinogen-III to yield coproporphyrinogen-III.</text>
</comment>
<organism evidence="15 16">
    <name type="scientific">Emiliania huxleyi (strain CCMP1516)</name>
    <dbReference type="NCBI Taxonomy" id="280463"/>
    <lineage>
        <taxon>Eukaryota</taxon>
        <taxon>Haptista</taxon>
        <taxon>Haptophyta</taxon>
        <taxon>Prymnesiophyceae</taxon>
        <taxon>Isochrysidales</taxon>
        <taxon>Noelaerhabdaceae</taxon>
        <taxon>Emiliania</taxon>
    </lineage>
</organism>
<evidence type="ECO:0000256" key="4">
    <source>
        <dbReference type="ARBA" id="ARBA00009935"/>
    </source>
</evidence>
<keyword evidence="9 11" id="KW-0627">Porphyrin biosynthesis</keyword>
<evidence type="ECO:0000256" key="9">
    <source>
        <dbReference type="ARBA" id="ARBA00023244"/>
    </source>
</evidence>
<dbReference type="GO" id="GO:0009507">
    <property type="term" value="C:chloroplast"/>
    <property type="evidence" value="ECO:0007669"/>
    <property type="project" value="UniProtKB-SubCell"/>
</dbReference>
<name>A0A0D3IBG2_EMIH1</name>
<dbReference type="PROSITE" id="PS00907">
    <property type="entry name" value="UROD_2"/>
    <property type="match status" value="1"/>
</dbReference>
<dbReference type="UniPathway" id="UPA00251">
    <property type="reaction ID" value="UER00321"/>
</dbReference>
<dbReference type="GO" id="GO:0006779">
    <property type="term" value="P:porphyrin-containing compound biosynthetic process"/>
    <property type="evidence" value="ECO:0007669"/>
    <property type="project" value="UniProtKB-KW"/>
</dbReference>
<evidence type="ECO:0000256" key="12">
    <source>
        <dbReference type="RuleBase" id="RU004169"/>
    </source>
</evidence>
<sequence length="409" mass="44058">MHLLAIPCFAPGVSLAPGVQHGAAAGAASRAGAPVLQATELRIETPPGGAAELLRAAPNWTPAPGEHDILLRAARGEAVERTPVWLMRQAGRYMAAFREYSTKYPFRMRSETPEVAIELSLQPWRAFGVDGVVMFSDILTPLPAMGVDFDVVRGTGPVIPQPLRTAADVAALTPIDDFESKLGFIRTILGSLRKETEGGCTLIGFVGSPFTLVAYAVEGQANRHCISTKQMMTAAPEVLHAALDHFATEIGKYGCHQIECGAQTIQFFESWAHHLGAGQFDTFAKPYADKAMRYIKERHPDVPIIYYANGGSPYLELQRDMAADMIQLDWGTDMATARRRLGTERRVAGNVDPTVLFGSEAQITAAVHQNIRDAGGKGQHLLNLGHGVLQGTPEASVAAFVNAAKSFSE</sequence>
<protein>
    <recommendedName>
        <fullName evidence="6 11">Uroporphyrinogen decarboxylase</fullName>
        <ecNumber evidence="6 11">4.1.1.37</ecNumber>
    </recommendedName>
</protein>
<comment type="similarity">
    <text evidence="4 12">Belongs to the uroporphyrinogen decarboxylase family.</text>
</comment>
<dbReference type="CDD" id="cd00717">
    <property type="entry name" value="URO-D"/>
    <property type="match status" value="1"/>
</dbReference>
<evidence type="ECO:0000256" key="7">
    <source>
        <dbReference type="ARBA" id="ARBA00022793"/>
    </source>
</evidence>
<dbReference type="EC" id="4.1.1.37" evidence="6 11"/>
<evidence type="ECO:0000256" key="8">
    <source>
        <dbReference type="ARBA" id="ARBA00023239"/>
    </source>
</evidence>
<evidence type="ECO:0000256" key="10">
    <source>
        <dbReference type="ARBA" id="ARBA00048033"/>
    </source>
</evidence>
<reference evidence="16" key="1">
    <citation type="journal article" date="2013" name="Nature">
        <title>Pan genome of the phytoplankton Emiliania underpins its global distribution.</title>
        <authorList>
            <person name="Read B.A."/>
            <person name="Kegel J."/>
            <person name="Klute M.J."/>
            <person name="Kuo A."/>
            <person name="Lefebvre S.C."/>
            <person name="Maumus F."/>
            <person name="Mayer C."/>
            <person name="Miller J."/>
            <person name="Monier A."/>
            <person name="Salamov A."/>
            <person name="Young J."/>
            <person name="Aguilar M."/>
            <person name="Claverie J.M."/>
            <person name="Frickenhaus S."/>
            <person name="Gonzalez K."/>
            <person name="Herman E.K."/>
            <person name="Lin Y.C."/>
            <person name="Napier J."/>
            <person name="Ogata H."/>
            <person name="Sarno A.F."/>
            <person name="Shmutz J."/>
            <person name="Schroeder D."/>
            <person name="de Vargas C."/>
            <person name="Verret F."/>
            <person name="von Dassow P."/>
            <person name="Valentin K."/>
            <person name="Van de Peer Y."/>
            <person name="Wheeler G."/>
            <person name="Dacks J.B."/>
            <person name="Delwiche C.F."/>
            <person name="Dyhrman S.T."/>
            <person name="Glockner G."/>
            <person name="John U."/>
            <person name="Richards T."/>
            <person name="Worden A.Z."/>
            <person name="Zhang X."/>
            <person name="Grigoriev I.V."/>
            <person name="Allen A.E."/>
            <person name="Bidle K."/>
            <person name="Borodovsky M."/>
            <person name="Bowler C."/>
            <person name="Brownlee C."/>
            <person name="Cock J.M."/>
            <person name="Elias M."/>
            <person name="Gladyshev V.N."/>
            <person name="Groth M."/>
            <person name="Guda C."/>
            <person name="Hadaegh A."/>
            <person name="Iglesias-Rodriguez M.D."/>
            <person name="Jenkins J."/>
            <person name="Jones B.M."/>
            <person name="Lawson T."/>
            <person name="Leese F."/>
            <person name="Lindquist E."/>
            <person name="Lobanov A."/>
            <person name="Lomsadze A."/>
            <person name="Malik S.B."/>
            <person name="Marsh M.E."/>
            <person name="Mackinder L."/>
            <person name="Mock T."/>
            <person name="Mueller-Roeber B."/>
            <person name="Pagarete A."/>
            <person name="Parker M."/>
            <person name="Probert I."/>
            <person name="Quesneville H."/>
            <person name="Raines C."/>
            <person name="Rensing S.A."/>
            <person name="Riano-Pachon D.M."/>
            <person name="Richier S."/>
            <person name="Rokitta S."/>
            <person name="Shiraiwa Y."/>
            <person name="Soanes D.M."/>
            <person name="van der Giezen M."/>
            <person name="Wahlund T.M."/>
            <person name="Williams B."/>
            <person name="Wilson W."/>
            <person name="Wolfe G."/>
            <person name="Wurch L.L."/>
        </authorList>
    </citation>
    <scope>NUCLEOTIDE SEQUENCE</scope>
</reference>
<feature type="domain" description="Uroporphyrinogen decarboxylase (URO-D)" evidence="14">
    <location>
        <begin position="203"/>
        <end position="219"/>
    </location>
</feature>
<dbReference type="KEGG" id="ehx:EMIHUDRAFT_465530"/>
<dbReference type="FunFam" id="3.20.20.210:FF:000006">
    <property type="entry name" value="Uroporphyrinogen decarboxylase"/>
    <property type="match status" value="1"/>
</dbReference>
<dbReference type="PaxDb" id="2903-EOD08597"/>
<evidence type="ECO:0000259" key="14">
    <source>
        <dbReference type="PROSITE" id="PS00907"/>
    </source>
</evidence>
<keyword evidence="8 11" id="KW-0456">Lyase</keyword>
<evidence type="ECO:0000259" key="13">
    <source>
        <dbReference type="PROSITE" id="PS00906"/>
    </source>
</evidence>
<dbReference type="PANTHER" id="PTHR21091:SF174">
    <property type="entry name" value="UROPORPHYRINOGEN DECARBOXYLASE"/>
    <property type="match status" value="1"/>
</dbReference>
<reference evidence="15" key="2">
    <citation type="submission" date="2024-10" db="UniProtKB">
        <authorList>
            <consortium name="EnsemblProtists"/>
        </authorList>
    </citation>
    <scope>IDENTIFICATION</scope>
</reference>
<proteinExistence type="inferred from homology"/>
<evidence type="ECO:0000256" key="3">
    <source>
        <dbReference type="ARBA" id="ARBA00004804"/>
    </source>
</evidence>
<keyword evidence="16" id="KW-1185">Reference proteome</keyword>
<evidence type="ECO:0000256" key="6">
    <source>
        <dbReference type="ARBA" id="ARBA00012288"/>
    </source>
</evidence>
<dbReference type="STRING" id="2903.R1BGZ1"/>
<dbReference type="GO" id="GO:0004853">
    <property type="term" value="F:uroporphyrinogen decarboxylase activity"/>
    <property type="evidence" value="ECO:0007669"/>
    <property type="project" value="UniProtKB-EC"/>
</dbReference>
<dbReference type="PROSITE" id="PS00906">
    <property type="entry name" value="UROD_1"/>
    <property type="match status" value="1"/>
</dbReference>
<evidence type="ECO:0000256" key="2">
    <source>
        <dbReference type="ARBA" id="ARBA00004229"/>
    </source>
</evidence>
<dbReference type="RefSeq" id="XP_005761026.1">
    <property type="nucleotide sequence ID" value="XM_005760969.1"/>
</dbReference>
<dbReference type="EnsemblProtists" id="EOD08597">
    <property type="protein sequence ID" value="EOD08597"/>
    <property type="gene ID" value="EMIHUDRAFT_465530"/>
</dbReference>
<dbReference type="SUPFAM" id="SSF51726">
    <property type="entry name" value="UROD/MetE-like"/>
    <property type="match status" value="1"/>
</dbReference>
<comment type="pathway">
    <text evidence="3 11">Porphyrin-containing compound metabolism; protoporphyrin-IX biosynthesis; coproporphyrinogen-III from 5-aminolevulinate: step 4/4.</text>
</comment>